<keyword evidence="2" id="KW-1185">Reference proteome</keyword>
<protein>
    <submittedName>
        <fullName evidence="1">Uncharacterized protein</fullName>
    </submittedName>
</protein>
<reference evidence="1" key="1">
    <citation type="submission" date="2022-08" db="EMBL/GenBank/DDBJ databases">
        <title>Genome Sequence of Pycnoporus sanguineus.</title>
        <authorList>
            <person name="Buettner E."/>
        </authorList>
    </citation>
    <scope>NUCLEOTIDE SEQUENCE</scope>
    <source>
        <strain evidence="1">CG-C14</strain>
    </source>
</reference>
<accession>A0ACC1Q7M1</accession>
<evidence type="ECO:0000313" key="2">
    <source>
        <dbReference type="Proteomes" id="UP001144978"/>
    </source>
</evidence>
<proteinExistence type="predicted"/>
<sequence length="489" mass="54340">MRRRRAARRVPADTAFARGSAAVEEQCAEYPSQSVTMSRPPLPQLRLPSFQVKAWARAKHLYSPVLSIAIHSEDVAQSMSMQITRADQFKAEDTFGRASSWLRSDRRECEFVTPHTPNSCPSPISRSWRAFRWLLCREESALTGACAHLWVPQSPKGIRALIYPHCEYQCLERPTIVPHGKAAMAFSAAESKLVSIFVQSILYGIYVTLFFTTTDALLQRREGNGPLRHDMVYISLLMFTIATMHVATNFSRIILAFVVHADSPGGPAAFFNELSSFTQMFGSTLYVLQTLLGDGMVLYRCYLVWERKWIVIAIPCLLLLGSTVTGIGILYSFDKVVPQASIFVVQLNHWITAFFSMTFVTNFICTALVACRVWAMNRSTLSFKHHKLRPVMVLIVESGACYSATLLALLILYNVNSWFQYVVLDAVSAIVGIVFSLIMRRIARGISTVEGETALIEPSGVASGIQLSRTSFRGGTKGLPGPESPAESA</sequence>
<evidence type="ECO:0000313" key="1">
    <source>
        <dbReference type="EMBL" id="KAJ3013189.1"/>
    </source>
</evidence>
<dbReference type="EMBL" id="JANSHE010000284">
    <property type="protein sequence ID" value="KAJ3013189.1"/>
    <property type="molecule type" value="Genomic_DNA"/>
</dbReference>
<gene>
    <name evidence="1" type="ORF">NUW54_g1662</name>
</gene>
<dbReference type="Proteomes" id="UP001144978">
    <property type="component" value="Unassembled WGS sequence"/>
</dbReference>
<organism evidence="1 2">
    <name type="scientific">Trametes sanguinea</name>
    <dbReference type="NCBI Taxonomy" id="158606"/>
    <lineage>
        <taxon>Eukaryota</taxon>
        <taxon>Fungi</taxon>
        <taxon>Dikarya</taxon>
        <taxon>Basidiomycota</taxon>
        <taxon>Agaricomycotina</taxon>
        <taxon>Agaricomycetes</taxon>
        <taxon>Polyporales</taxon>
        <taxon>Polyporaceae</taxon>
        <taxon>Trametes</taxon>
    </lineage>
</organism>
<comment type="caution">
    <text evidence="1">The sequence shown here is derived from an EMBL/GenBank/DDBJ whole genome shotgun (WGS) entry which is preliminary data.</text>
</comment>
<name>A0ACC1Q7M1_9APHY</name>